<comment type="catalytic activity">
    <reaction evidence="1">
        <text>ATP + protein L-histidine = ADP + protein N-phospho-L-histidine.</text>
        <dbReference type="EC" id="2.7.13.3"/>
    </reaction>
</comment>
<dbReference type="SMART" id="SM00388">
    <property type="entry name" value="HisKA"/>
    <property type="match status" value="1"/>
</dbReference>
<evidence type="ECO:0000256" key="4">
    <source>
        <dbReference type="ARBA" id="ARBA00022679"/>
    </source>
</evidence>
<comment type="caution">
    <text evidence="9">The sequence shown here is derived from an EMBL/GenBank/DDBJ whole genome shotgun (WGS) entry which is preliminary data.</text>
</comment>
<dbReference type="Gene3D" id="3.30.565.10">
    <property type="entry name" value="Histidine kinase-like ATPase, C-terminal domain"/>
    <property type="match status" value="1"/>
</dbReference>
<evidence type="ECO:0000256" key="1">
    <source>
        <dbReference type="ARBA" id="ARBA00000085"/>
    </source>
</evidence>
<sequence>MSNLPIDDTGMQLERRSKSRRDVDAERDHLLHLLMQLPGAIACLDRDWYFTFVNPEAMRLFRLTPELIRTRNHWEIFPEKLGTEVERVYRSVMETGRPAYIEYHCVPLDVWLDTHILPIEGGVALFCHDVTDRKGAEMLRDSAARRLNQVLEATTDAVVSINREGNFTFLNRRARELLAAKGDLLGKNVWQEFPAANHLGAYRYHFDRALTEGIASEFEEYYPEPLNLWLAIQLRPFDDGVVVFFRDMTARRQATATLTRQQELLSVVQQAARVATWDIDCATGKVTFGDGSYPVFGHPLESLPHFGAFKKIVVPEYLPVIAACTKAAIETGEVIVQEFQVRAADGSILWLESRGQAVMKNGFPISLRGITLDIHERKKSEEALRQRQAETERQRAELETIYQTAPIGLSLFDPVEFRYLRVNDRQAETIGLPREQILGRPITEIAPIDGLIDLFRQAVGGHPVKNHLLEGELATRPGERRFWNVSYSPVANSDGTVAALAAAVLEITNQKKAEAALVQSEKLAAVGRLASSISHEINNPLEAITNLLYLTSLDPGLPQHLQEYVHAAQSELSRVCQIATQTLRFHRQAVRATRVTAAELVDAVLKLYAGRLANSAITVDAKYASDTPILCFENDIRQVLNNLIANAIDAMRQGGRLVIRAHNAKHSRAGHTAGRDGIRITIADTGTGMSPAVRARIFEPFYTTKDLNGTGLGLWISEDIVKRHQGHLTFRTTEHPVHHGTVFSLFLPLEETL</sequence>
<dbReference type="PROSITE" id="PS50113">
    <property type="entry name" value="PAC"/>
    <property type="match status" value="2"/>
</dbReference>
<feature type="domain" description="Histidine kinase" evidence="7">
    <location>
        <begin position="532"/>
        <end position="751"/>
    </location>
</feature>
<evidence type="ECO:0000256" key="6">
    <source>
        <dbReference type="SAM" id="MobiDB-lite"/>
    </source>
</evidence>
<dbReference type="InterPro" id="IPR052162">
    <property type="entry name" value="Sensor_kinase/Photoreceptor"/>
</dbReference>
<dbReference type="InterPro" id="IPR013655">
    <property type="entry name" value="PAS_fold_3"/>
</dbReference>
<evidence type="ECO:0000256" key="5">
    <source>
        <dbReference type="ARBA" id="ARBA00022777"/>
    </source>
</evidence>
<dbReference type="SMART" id="SM00387">
    <property type="entry name" value="HATPase_c"/>
    <property type="match status" value="1"/>
</dbReference>
<dbReference type="Pfam" id="PF08448">
    <property type="entry name" value="PAS_4"/>
    <property type="match status" value="3"/>
</dbReference>
<dbReference type="SUPFAM" id="SSF47384">
    <property type="entry name" value="Homodimeric domain of signal transducing histidine kinase"/>
    <property type="match status" value="1"/>
</dbReference>
<keyword evidence="4" id="KW-0808">Transferase</keyword>
<dbReference type="Proteomes" id="UP000648801">
    <property type="component" value="Unassembled WGS sequence"/>
</dbReference>
<proteinExistence type="predicted"/>
<dbReference type="Gene3D" id="1.10.287.130">
    <property type="match status" value="1"/>
</dbReference>
<dbReference type="NCBIfam" id="TIGR00229">
    <property type="entry name" value="sensory_box"/>
    <property type="match status" value="4"/>
</dbReference>
<name>A0A916RWP2_9BACT</name>
<evidence type="ECO:0000259" key="8">
    <source>
        <dbReference type="PROSITE" id="PS50113"/>
    </source>
</evidence>
<dbReference type="InterPro" id="IPR001610">
    <property type="entry name" value="PAC"/>
</dbReference>
<dbReference type="Gene3D" id="3.30.450.20">
    <property type="entry name" value="PAS domain"/>
    <property type="match status" value="4"/>
</dbReference>
<dbReference type="SMART" id="SM00091">
    <property type="entry name" value="PAS"/>
    <property type="match status" value="4"/>
</dbReference>
<keyword evidence="3" id="KW-0597">Phosphoprotein</keyword>
<keyword evidence="10" id="KW-1185">Reference proteome</keyword>
<evidence type="ECO:0000256" key="2">
    <source>
        <dbReference type="ARBA" id="ARBA00012438"/>
    </source>
</evidence>
<dbReference type="InterPro" id="IPR000014">
    <property type="entry name" value="PAS"/>
</dbReference>
<reference evidence="9" key="2">
    <citation type="submission" date="2020-09" db="EMBL/GenBank/DDBJ databases">
        <authorList>
            <person name="Sun Q."/>
            <person name="Zhou Y."/>
        </authorList>
    </citation>
    <scope>NUCLEOTIDE SEQUENCE</scope>
    <source>
        <strain evidence="9">CGMCC 1.15447</strain>
    </source>
</reference>
<dbReference type="EC" id="2.7.13.3" evidence="2"/>
<dbReference type="PANTHER" id="PTHR43304:SF1">
    <property type="entry name" value="PAC DOMAIN-CONTAINING PROTEIN"/>
    <property type="match status" value="1"/>
</dbReference>
<dbReference type="Pfam" id="PF02518">
    <property type="entry name" value="HATPase_c"/>
    <property type="match status" value="1"/>
</dbReference>
<accession>A0A916RWP2</accession>
<feature type="region of interest" description="Disordered" evidence="6">
    <location>
        <begin position="1"/>
        <end position="20"/>
    </location>
</feature>
<evidence type="ECO:0000313" key="10">
    <source>
        <dbReference type="Proteomes" id="UP000648801"/>
    </source>
</evidence>
<dbReference type="RefSeq" id="WP_188760072.1">
    <property type="nucleotide sequence ID" value="NZ_BMJB01000002.1"/>
</dbReference>
<dbReference type="PROSITE" id="PS50109">
    <property type="entry name" value="HIS_KIN"/>
    <property type="match status" value="1"/>
</dbReference>
<dbReference type="SUPFAM" id="SSF55785">
    <property type="entry name" value="PYP-like sensor domain (PAS domain)"/>
    <property type="match status" value="4"/>
</dbReference>
<dbReference type="CDD" id="cd00130">
    <property type="entry name" value="PAS"/>
    <property type="match status" value="2"/>
</dbReference>
<evidence type="ECO:0000256" key="3">
    <source>
        <dbReference type="ARBA" id="ARBA00022553"/>
    </source>
</evidence>
<feature type="domain" description="PAC" evidence="8">
    <location>
        <begin position="467"/>
        <end position="519"/>
    </location>
</feature>
<dbReference type="InterPro" id="IPR036097">
    <property type="entry name" value="HisK_dim/P_sf"/>
</dbReference>
<dbReference type="InterPro" id="IPR035965">
    <property type="entry name" value="PAS-like_dom_sf"/>
</dbReference>
<dbReference type="AlphaFoldDB" id="A0A916RWP2"/>
<feature type="domain" description="PAC" evidence="8">
    <location>
        <begin position="335"/>
        <end position="386"/>
    </location>
</feature>
<dbReference type="InterPro" id="IPR003594">
    <property type="entry name" value="HATPase_dom"/>
</dbReference>
<dbReference type="CDD" id="cd00082">
    <property type="entry name" value="HisKA"/>
    <property type="match status" value="1"/>
</dbReference>
<evidence type="ECO:0000313" key="9">
    <source>
        <dbReference type="EMBL" id="GGA74358.1"/>
    </source>
</evidence>
<keyword evidence="5" id="KW-0418">Kinase</keyword>
<dbReference type="PANTHER" id="PTHR43304">
    <property type="entry name" value="PHYTOCHROME-LIKE PROTEIN CPH1"/>
    <property type="match status" value="1"/>
</dbReference>
<dbReference type="EMBL" id="BMJB01000002">
    <property type="protein sequence ID" value="GGA74358.1"/>
    <property type="molecule type" value="Genomic_DNA"/>
</dbReference>
<dbReference type="PRINTS" id="PR00344">
    <property type="entry name" value="BCTRLSENSOR"/>
</dbReference>
<gene>
    <name evidence="9" type="ORF">GCM10011507_27200</name>
</gene>
<dbReference type="InterPro" id="IPR004358">
    <property type="entry name" value="Sig_transdc_His_kin-like_C"/>
</dbReference>
<dbReference type="SUPFAM" id="SSF55874">
    <property type="entry name" value="ATPase domain of HSP90 chaperone/DNA topoisomerase II/histidine kinase"/>
    <property type="match status" value="1"/>
</dbReference>
<dbReference type="CDD" id="cd00075">
    <property type="entry name" value="HATPase"/>
    <property type="match status" value="1"/>
</dbReference>
<reference evidence="9" key="1">
    <citation type="journal article" date="2014" name="Int. J. Syst. Evol. Microbiol.">
        <title>Complete genome sequence of Corynebacterium casei LMG S-19264T (=DSM 44701T), isolated from a smear-ripened cheese.</title>
        <authorList>
            <consortium name="US DOE Joint Genome Institute (JGI-PGF)"/>
            <person name="Walter F."/>
            <person name="Albersmeier A."/>
            <person name="Kalinowski J."/>
            <person name="Ruckert C."/>
        </authorList>
    </citation>
    <scope>NUCLEOTIDE SEQUENCE</scope>
    <source>
        <strain evidence="9">CGMCC 1.15447</strain>
    </source>
</reference>
<dbReference type="InterPro" id="IPR013656">
    <property type="entry name" value="PAS_4"/>
</dbReference>
<dbReference type="Pfam" id="PF00512">
    <property type="entry name" value="HisKA"/>
    <property type="match status" value="1"/>
</dbReference>
<organism evidence="9 10">
    <name type="scientific">Edaphobacter acidisoli</name>
    <dbReference type="NCBI Taxonomy" id="2040573"/>
    <lineage>
        <taxon>Bacteria</taxon>
        <taxon>Pseudomonadati</taxon>
        <taxon>Acidobacteriota</taxon>
        <taxon>Terriglobia</taxon>
        <taxon>Terriglobales</taxon>
        <taxon>Acidobacteriaceae</taxon>
        <taxon>Edaphobacter</taxon>
    </lineage>
</organism>
<dbReference type="InterPro" id="IPR036890">
    <property type="entry name" value="HATPase_C_sf"/>
</dbReference>
<dbReference type="InterPro" id="IPR005467">
    <property type="entry name" value="His_kinase_dom"/>
</dbReference>
<dbReference type="InterPro" id="IPR003661">
    <property type="entry name" value="HisK_dim/P_dom"/>
</dbReference>
<dbReference type="GO" id="GO:0000155">
    <property type="term" value="F:phosphorelay sensor kinase activity"/>
    <property type="evidence" value="ECO:0007669"/>
    <property type="project" value="InterPro"/>
</dbReference>
<dbReference type="Pfam" id="PF08447">
    <property type="entry name" value="PAS_3"/>
    <property type="match status" value="1"/>
</dbReference>
<dbReference type="InterPro" id="IPR000700">
    <property type="entry name" value="PAS-assoc_C"/>
</dbReference>
<evidence type="ECO:0000259" key="7">
    <source>
        <dbReference type="PROSITE" id="PS50109"/>
    </source>
</evidence>
<dbReference type="SMART" id="SM00086">
    <property type="entry name" value="PAC"/>
    <property type="match status" value="1"/>
</dbReference>
<protein>
    <recommendedName>
        <fullName evidence="2">histidine kinase</fullName>
        <ecNumber evidence="2">2.7.13.3</ecNumber>
    </recommendedName>
</protein>